<feature type="region of interest" description="Disordered" evidence="1">
    <location>
        <begin position="1"/>
        <end position="155"/>
    </location>
</feature>
<gene>
    <name evidence="3" type="ORF">BGHDH14_bgh04340</name>
</gene>
<proteinExistence type="predicted"/>
<feature type="compositionally biased region" description="Basic and acidic residues" evidence="1">
    <location>
        <begin position="547"/>
        <end position="561"/>
    </location>
</feature>
<dbReference type="STRING" id="546991.N1J6K3"/>
<feature type="compositionally biased region" description="Low complexity" evidence="1">
    <location>
        <begin position="575"/>
        <end position="592"/>
    </location>
</feature>
<protein>
    <submittedName>
        <fullName evidence="3">HPC2 domain protein</fullName>
    </submittedName>
</protein>
<feature type="compositionally biased region" description="Basic and acidic residues" evidence="1">
    <location>
        <begin position="613"/>
        <end position="630"/>
    </location>
</feature>
<feature type="compositionally biased region" description="Low complexity" evidence="1">
    <location>
        <begin position="25"/>
        <end position="37"/>
    </location>
</feature>
<feature type="compositionally biased region" description="Low complexity" evidence="1">
    <location>
        <begin position="61"/>
        <end position="72"/>
    </location>
</feature>
<feature type="compositionally biased region" description="Polar residues" evidence="1">
    <location>
        <begin position="351"/>
        <end position="365"/>
    </location>
</feature>
<dbReference type="Proteomes" id="UP000015441">
    <property type="component" value="Unassembled WGS sequence"/>
</dbReference>
<feature type="compositionally biased region" description="Low complexity" evidence="1">
    <location>
        <begin position="636"/>
        <end position="650"/>
    </location>
</feature>
<evidence type="ECO:0000313" key="4">
    <source>
        <dbReference type="Proteomes" id="UP000015441"/>
    </source>
</evidence>
<comment type="caution">
    <text evidence="3">The sequence shown here is derived from an EMBL/GenBank/DDBJ whole genome shotgun (WGS) entry which is preliminary data.</text>
</comment>
<name>N1J6K3_BLUG1</name>
<dbReference type="InParanoid" id="N1J6K3"/>
<evidence type="ECO:0000256" key="1">
    <source>
        <dbReference type="SAM" id="MobiDB-lite"/>
    </source>
</evidence>
<accession>N1J6K3</accession>
<feature type="region of interest" description="Disordered" evidence="1">
    <location>
        <begin position="351"/>
        <end position="393"/>
    </location>
</feature>
<evidence type="ECO:0000259" key="2">
    <source>
        <dbReference type="Pfam" id="PF08729"/>
    </source>
</evidence>
<feature type="compositionally biased region" description="Basic and acidic residues" evidence="1">
    <location>
        <begin position="367"/>
        <end position="382"/>
    </location>
</feature>
<reference evidence="3 4" key="1">
    <citation type="journal article" date="2010" name="Science">
        <title>Genome expansion and gene loss in powdery mildew fungi reveal tradeoffs in extreme parasitism.</title>
        <authorList>
            <person name="Spanu P.D."/>
            <person name="Abbott J.C."/>
            <person name="Amselem J."/>
            <person name="Burgis T.A."/>
            <person name="Soanes D.M."/>
            <person name="Stueber K."/>
            <person name="Ver Loren van Themaat E."/>
            <person name="Brown J.K.M."/>
            <person name="Butcher S.A."/>
            <person name="Gurr S.J."/>
            <person name="Lebrun M.-H."/>
            <person name="Ridout C.J."/>
            <person name="Schulze-Lefert P."/>
            <person name="Talbot N.J."/>
            <person name="Ahmadinejad N."/>
            <person name="Ametz C."/>
            <person name="Barton G.R."/>
            <person name="Benjdia M."/>
            <person name="Bidzinski P."/>
            <person name="Bindschedler L.V."/>
            <person name="Both M."/>
            <person name="Brewer M.T."/>
            <person name="Cadle-Davidson L."/>
            <person name="Cadle-Davidson M.M."/>
            <person name="Collemare J."/>
            <person name="Cramer R."/>
            <person name="Frenkel O."/>
            <person name="Godfrey D."/>
            <person name="Harriman J."/>
            <person name="Hoede C."/>
            <person name="King B.C."/>
            <person name="Klages S."/>
            <person name="Kleemann J."/>
            <person name="Knoll D."/>
            <person name="Koti P.S."/>
            <person name="Kreplak J."/>
            <person name="Lopez-Ruiz F.J."/>
            <person name="Lu X."/>
            <person name="Maekawa T."/>
            <person name="Mahanil S."/>
            <person name="Micali C."/>
            <person name="Milgroom M.G."/>
            <person name="Montana G."/>
            <person name="Noir S."/>
            <person name="O'Connell R.J."/>
            <person name="Oberhaensli S."/>
            <person name="Parlange F."/>
            <person name="Pedersen C."/>
            <person name="Quesneville H."/>
            <person name="Reinhardt R."/>
            <person name="Rott M."/>
            <person name="Sacristan S."/>
            <person name="Schmidt S.M."/>
            <person name="Schoen M."/>
            <person name="Skamnioti P."/>
            <person name="Sommer H."/>
            <person name="Stephens A."/>
            <person name="Takahara H."/>
            <person name="Thordal-Christensen H."/>
            <person name="Vigouroux M."/>
            <person name="Wessling R."/>
            <person name="Wicker T."/>
            <person name="Panstruga R."/>
        </authorList>
    </citation>
    <scope>NUCLEOTIDE SEQUENCE [LARGE SCALE GENOMIC DNA]</scope>
    <source>
        <strain evidence="3">DH14</strain>
    </source>
</reference>
<evidence type="ECO:0000313" key="3">
    <source>
        <dbReference type="EMBL" id="CCU75735.1"/>
    </source>
</evidence>
<feature type="domain" description="Hpc2-related" evidence="2">
    <location>
        <begin position="499"/>
        <end position="544"/>
    </location>
</feature>
<dbReference type="EMBL" id="CAUH01001629">
    <property type="protein sequence ID" value="CCU75735.1"/>
    <property type="molecule type" value="Genomic_DNA"/>
</dbReference>
<dbReference type="AlphaFoldDB" id="N1J6K3"/>
<organism evidence="3 4">
    <name type="scientific">Blumeria graminis f. sp. hordei (strain DH14)</name>
    <name type="common">Barley powdery mildew</name>
    <name type="synonym">Oidium monilioides f. sp. hordei</name>
    <dbReference type="NCBI Taxonomy" id="546991"/>
    <lineage>
        <taxon>Eukaryota</taxon>
        <taxon>Fungi</taxon>
        <taxon>Dikarya</taxon>
        <taxon>Ascomycota</taxon>
        <taxon>Pezizomycotina</taxon>
        <taxon>Leotiomycetes</taxon>
        <taxon>Erysiphales</taxon>
        <taxon>Erysiphaceae</taxon>
        <taxon>Blumeria</taxon>
        <taxon>Blumeria hordei</taxon>
    </lineage>
</organism>
<feature type="region of interest" description="Disordered" evidence="1">
    <location>
        <begin position="460"/>
        <end position="514"/>
    </location>
</feature>
<dbReference type="Pfam" id="PF08729">
    <property type="entry name" value="HUN"/>
    <property type="match status" value="1"/>
</dbReference>
<dbReference type="HOGENOM" id="CLU_012566_0_0_1"/>
<feature type="region of interest" description="Disordered" evidence="1">
    <location>
        <begin position="174"/>
        <end position="195"/>
    </location>
</feature>
<dbReference type="eggNOG" id="ENOG502RG9A">
    <property type="taxonomic scope" value="Eukaryota"/>
</dbReference>
<dbReference type="InterPro" id="IPR014840">
    <property type="entry name" value="HRD"/>
</dbReference>
<keyword evidence="4" id="KW-1185">Reference proteome</keyword>
<sequence>MSISHTSRKLVELGAAAQIQSPQMSSEGLSSPPRSSPEIASPPVQAVNEISPTSILPEAAISSSNIPSNSTSLTESGPTHPEKPPPRRKLGRKPKEIVAGTDAPKPKRVRKPKDPNAPPPQRRKKNPPNTEFIPHVVDAKPPATAGKTSYIVPEPIPSTQTFHAATPIVPTQKEDVSGPIQSFFHPAAPTQPVLNQGPVTVTRAQPVRTSGQNYDPIRSSNYDPVRETVNTATSNDNNSYVINSHISSNQPHHTNYASSAPSISSLVDPPVQLQNIPSTGTISFFNHQTSQPRTGESSFAPVSPKLAKISLSQDATTANLQPSAMPTKKLDNPAPTTTIISTTSAPITSKKNTTASIGATASPKSVKNKDAKDTKDTKDSHDILYPVPPPLPGSGNDVNDGTEYRAPTVILNIPINGEVNKYVNFTRLAEQQYGWDALHPRLAAQRDRLARVAAAGAALERNGSNKDSGDEMSLDSEAEGSNAEMGGLSDARPCPDGARKVPKKRKMREDEYDKDDEFVDDTELLWEEQAAATNDGFFVYSGPLIPEGEKPTLESRADGAPKRGRGRGNRGGTTRGTNTRGGTAASSSTTRSNLPASGPGSRGGSTARKPRITKADRIRMEQEKLEREKAGQVTMPSSLSSTIPSSALPTENNTVVPSQ</sequence>
<feature type="region of interest" description="Disordered" evidence="1">
    <location>
        <begin position="542"/>
        <end position="659"/>
    </location>
</feature>
<dbReference type="OrthoDB" id="5576775at2759"/>